<protein>
    <submittedName>
        <fullName evidence="1">Uncharacterized protein</fullName>
    </submittedName>
</protein>
<dbReference type="EMBL" id="LT629748">
    <property type="protein sequence ID" value="SDS21377.1"/>
    <property type="molecule type" value="Genomic_DNA"/>
</dbReference>
<keyword evidence="2" id="KW-1185">Reference proteome</keyword>
<dbReference type="STRING" id="797277.SAMN05216198_1449"/>
<reference evidence="2" key="1">
    <citation type="submission" date="2016-10" db="EMBL/GenBank/DDBJ databases">
        <authorList>
            <person name="Varghese N."/>
            <person name="Submissions S."/>
        </authorList>
    </citation>
    <scope>NUCLEOTIDE SEQUENCE [LARGE SCALE GENOMIC DNA]</scope>
    <source>
        <strain evidence="2">2SM5</strain>
    </source>
</reference>
<evidence type="ECO:0000313" key="1">
    <source>
        <dbReference type="EMBL" id="SDS21377.1"/>
    </source>
</evidence>
<dbReference type="AlphaFoldDB" id="A0A1H1QDL8"/>
<accession>A0A1H1QDL8</accession>
<dbReference type="Proteomes" id="UP000243426">
    <property type="component" value="Chromosome I"/>
</dbReference>
<gene>
    <name evidence="1" type="ORF">SAMN05216198_1449</name>
</gene>
<sequence length="245" mass="26339">MLPSRNKAEALRVYLSATQLCPALASSLPVVGLEGGASAEQCARWLQQTAAQLSGKPLQVQLCGALTTIFCMPFSAAMDTPAAVQRMAGGYARHALGDVAPSDYVVIEPLSYGQPALILGLDPSLANLASNQRLQRMEPYAIAAWNRYCNALTEHCWLAVVEPATITLLYKHGVCIHDVFIRRLAPASNSVAAIQALIRQQFHRPADAAYLIDEFGLIPVGEPLGSLERLSPTQPVFSFVANKPS</sequence>
<proteinExistence type="predicted"/>
<evidence type="ECO:0000313" key="2">
    <source>
        <dbReference type="Proteomes" id="UP000243426"/>
    </source>
</evidence>
<name>A0A1H1QDL8_9GAMM</name>
<organism evidence="1 2">
    <name type="scientific">Halopseudomonas litoralis</name>
    <dbReference type="NCBI Taxonomy" id="797277"/>
    <lineage>
        <taxon>Bacteria</taxon>
        <taxon>Pseudomonadati</taxon>
        <taxon>Pseudomonadota</taxon>
        <taxon>Gammaproteobacteria</taxon>
        <taxon>Pseudomonadales</taxon>
        <taxon>Pseudomonadaceae</taxon>
        <taxon>Halopseudomonas</taxon>
    </lineage>
</organism>